<evidence type="ECO:0000313" key="3">
    <source>
        <dbReference type="EMBL" id="ERF74714.1"/>
    </source>
</evidence>
<dbReference type="HOGENOM" id="CLU_855367_0_0_1"/>
<dbReference type="Proteomes" id="UP000019373">
    <property type="component" value="Unassembled WGS sequence"/>
</dbReference>
<dbReference type="AlphaFoldDB" id="U1HYW9"/>
<dbReference type="RefSeq" id="XP_007787953.1">
    <property type="nucleotide sequence ID" value="XM_007789763.1"/>
</dbReference>
<feature type="compositionally biased region" description="Basic and acidic residues" evidence="1">
    <location>
        <begin position="294"/>
        <end position="308"/>
    </location>
</feature>
<evidence type="ECO:0000256" key="2">
    <source>
        <dbReference type="SAM" id="Phobius"/>
    </source>
</evidence>
<keyword evidence="4" id="KW-1185">Reference proteome</keyword>
<keyword evidence="2" id="KW-1133">Transmembrane helix</keyword>
<feature type="region of interest" description="Disordered" evidence="1">
    <location>
        <begin position="294"/>
        <end position="325"/>
    </location>
</feature>
<dbReference type="EMBL" id="KE720871">
    <property type="protein sequence ID" value="ERF74714.1"/>
    <property type="molecule type" value="Genomic_DNA"/>
</dbReference>
<name>U1HYW9_ENDPU</name>
<protein>
    <submittedName>
        <fullName evidence="3">Uncharacterized protein</fullName>
    </submittedName>
</protein>
<reference evidence="4" key="1">
    <citation type="journal article" date="2014" name="BMC Genomics">
        <title>Genome characteristics reveal the impact of lichenization on lichen-forming fungus Endocarpon pusillum Hedwig (Verrucariales, Ascomycota).</title>
        <authorList>
            <person name="Wang Y.-Y."/>
            <person name="Liu B."/>
            <person name="Zhang X.-Y."/>
            <person name="Zhou Q.-M."/>
            <person name="Zhang T."/>
            <person name="Li H."/>
            <person name="Yu Y.-F."/>
            <person name="Zhang X.-L."/>
            <person name="Hao X.-Y."/>
            <person name="Wang M."/>
            <person name="Wang L."/>
            <person name="Wei J.-C."/>
        </authorList>
    </citation>
    <scope>NUCLEOTIDE SEQUENCE [LARGE SCALE GENOMIC DNA]</scope>
    <source>
        <strain evidence="4">Z07020 / HMAS-L-300199</strain>
    </source>
</reference>
<organism evidence="3 4">
    <name type="scientific">Endocarpon pusillum (strain Z07020 / HMAS-L-300199)</name>
    <name type="common">Lichen-forming fungus</name>
    <dbReference type="NCBI Taxonomy" id="1263415"/>
    <lineage>
        <taxon>Eukaryota</taxon>
        <taxon>Fungi</taxon>
        <taxon>Dikarya</taxon>
        <taxon>Ascomycota</taxon>
        <taxon>Pezizomycotina</taxon>
        <taxon>Eurotiomycetes</taxon>
        <taxon>Chaetothyriomycetidae</taxon>
        <taxon>Verrucariales</taxon>
        <taxon>Verrucariaceae</taxon>
        <taxon>Endocarpon</taxon>
    </lineage>
</organism>
<accession>U1HYW9</accession>
<evidence type="ECO:0000313" key="4">
    <source>
        <dbReference type="Proteomes" id="UP000019373"/>
    </source>
</evidence>
<feature type="compositionally biased region" description="Acidic residues" evidence="1">
    <location>
        <begin position="309"/>
        <end position="325"/>
    </location>
</feature>
<sequence length="325" mass="36179">MPDYLEGMQSEMTGNETWTVEASVNAFVATYNQSTESLRADVGFLNETLSEKDLHSFSLFDTENEFGALPGIPQDTDGVYYLLGSFPFKGQGPALSNVGMDDQTRFKPFRENALLFNIRRRKCWGKCNITSSGGVKLDSGNCNDTTAVTKSEFLRQDRLWPFWLDTLPVLVHSLGKFAKSRNQSPWLRSSYATAVATAWWACAIHMRDFALDLAGSDSLKYAPPANIQVVNSFVQILNAKPGLYVIIALQPVFTAFAALACVIYHSLPVGKGFGLVYILAGNLADFEEEDIEGDIKEDIMKDNEKKDTEEEDTEEEDTEEEVQKG</sequence>
<proteinExistence type="predicted"/>
<dbReference type="GeneID" id="19243902"/>
<keyword evidence="2" id="KW-0472">Membrane</keyword>
<feature type="transmembrane region" description="Helical" evidence="2">
    <location>
        <begin position="242"/>
        <end position="264"/>
    </location>
</feature>
<dbReference type="OrthoDB" id="5420013at2759"/>
<gene>
    <name evidence="3" type="ORF">EPUS_09067</name>
</gene>
<keyword evidence="2" id="KW-0812">Transmembrane</keyword>
<evidence type="ECO:0000256" key="1">
    <source>
        <dbReference type="SAM" id="MobiDB-lite"/>
    </source>
</evidence>
<dbReference type="eggNOG" id="ENOG502TAKR">
    <property type="taxonomic scope" value="Eukaryota"/>
</dbReference>